<dbReference type="InterPro" id="IPR046275">
    <property type="entry name" value="DUF6308"/>
</dbReference>
<organism evidence="1 2">
    <name type="scientific">Citricoccus alkalitolerans</name>
    <dbReference type="NCBI Taxonomy" id="246603"/>
    <lineage>
        <taxon>Bacteria</taxon>
        <taxon>Bacillati</taxon>
        <taxon>Actinomycetota</taxon>
        <taxon>Actinomycetes</taxon>
        <taxon>Micrococcales</taxon>
        <taxon>Micrococcaceae</taxon>
        <taxon>Citricoccus</taxon>
    </lineage>
</organism>
<gene>
    <name evidence="1" type="ORF">ACFO0K_04310</name>
</gene>
<evidence type="ECO:0000313" key="2">
    <source>
        <dbReference type="Proteomes" id="UP001595965"/>
    </source>
</evidence>
<dbReference type="Proteomes" id="UP001595965">
    <property type="component" value="Unassembled WGS sequence"/>
</dbReference>
<keyword evidence="2" id="KW-1185">Reference proteome</keyword>
<sequence>MPLKAMSDVNRDLALSYVQRYFSSQKNGRPLYSGSRFETFAGGGDIVEPNRITHSDLIAVSMLSVHVPAQAAIGITGTHAEEIEELLTRIPTDVALESLSEFEPYLGPESATQKLWDLLRQNHGTRWGLGPTTTSKIMARKRPQLVPVLDSVVSKARKGNRTRNYWFDWFEAFKEPGHEDQIGELQKIRAESGQHHLSLVRVLDIILWMHRPESHEVKERVGDDDT</sequence>
<reference evidence="2" key="1">
    <citation type="journal article" date="2019" name="Int. J. Syst. Evol. Microbiol.">
        <title>The Global Catalogue of Microorganisms (GCM) 10K type strain sequencing project: providing services to taxonomists for standard genome sequencing and annotation.</title>
        <authorList>
            <consortium name="The Broad Institute Genomics Platform"/>
            <consortium name="The Broad Institute Genome Sequencing Center for Infectious Disease"/>
            <person name="Wu L."/>
            <person name="Ma J."/>
        </authorList>
    </citation>
    <scope>NUCLEOTIDE SEQUENCE [LARGE SCALE GENOMIC DNA]</scope>
    <source>
        <strain evidence="2">CGMCC 1.12125</strain>
    </source>
</reference>
<dbReference type="Pfam" id="PF19827">
    <property type="entry name" value="DUF6308"/>
    <property type="match status" value="1"/>
</dbReference>
<proteinExistence type="predicted"/>
<comment type="caution">
    <text evidence="1">The sequence shown here is derived from an EMBL/GenBank/DDBJ whole genome shotgun (WGS) entry which is preliminary data.</text>
</comment>
<evidence type="ECO:0000313" key="1">
    <source>
        <dbReference type="EMBL" id="MFC4428901.1"/>
    </source>
</evidence>
<name>A0ABV8XV91_9MICC</name>
<dbReference type="EMBL" id="JBHSEN010000001">
    <property type="protein sequence ID" value="MFC4428901.1"/>
    <property type="molecule type" value="Genomic_DNA"/>
</dbReference>
<accession>A0ABV8XV91</accession>
<dbReference type="RefSeq" id="WP_344229281.1">
    <property type="nucleotide sequence ID" value="NZ_BAAALH010000002.1"/>
</dbReference>
<protein>
    <submittedName>
        <fullName evidence="1">DUF6308 family protein</fullName>
    </submittedName>
</protein>